<dbReference type="PANTHER" id="PTHR11782:SF83">
    <property type="entry name" value="GUANOSINE-DIPHOSPHATASE"/>
    <property type="match status" value="1"/>
</dbReference>
<dbReference type="GO" id="GO:0009134">
    <property type="term" value="P:nucleoside diphosphate catabolic process"/>
    <property type="evidence" value="ECO:0007669"/>
    <property type="project" value="TreeGrafter"/>
</dbReference>
<dbReference type="GO" id="GO:0045134">
    <property type="term" value="F:UDP phosphatase activity"/>
    <property type="evidence" value="ECO:0007669"/>
    <property type="project" value="TreeGrafter"/>
</dbReference>
<dbReference type="GO" id="GO:0000139">
    <property type="term" value="C:Golgi membrane"/>
    <property type="evidence" value="ECO:0007669"/>
    <property type="project" value="UniProtKB-SubCell"/>
</dbReference>
<dbReference type="EMBL" id="KN846990">
    <property type="protein sequence ID" value="KIW91593.1"/>
    <property type="molecule type" value="Genomic_DNA"/>
</dbReference>
<gene>
    <name evidence="6" type="ORF">Z519_07560</name>
</gene>
<dbReference type="AlphaFoldDB" id="A0A0D2HE83"/>
<dbReference type="Pfam" id="PF01150">
    <property type="entry name" value="GDA1_CD39"/>
    <property type="match status" value="1"/>
</dbReference>
<sequence length="190" mass="21147">MRSLPIRFVKICSILAIIIYLSRLLTRENASSYSAGFNAGHIPAKATTTQCTKPHDATKPLDQYTVMIDAGGTGSRVHVYKFNNRGPTPELENEDLKITKKLGRSSLGSYTDAEETAERLDPLIQSAQSSVPEDLLSCKDVVRTLLREWRIGLNVFMKNRVFADHIEAIRGNSRQFRGNSVSSKGVECFI</sequence>
<evidence type="ECO:0000313" key="7">
    <source>
        <dbReference type="Proteomes" id="UP000053789"/>
    </source>
</evidence>
<evidence type="ECO:0000256" key="5">
    <source>
        <dbReference type="ARBA" id="ARBA00038903"/>
    </source>
</evidence>
<protein>
    <recommendedName>
        <fullName evidence="5">guanosine-diphosphatase</fullName>
        <ecNumber evidence="5">3.6.1.42</ecNumber>
    </recommendedName>
</protein>
<evidence type="ECO:0000256" key="3">
    <source>
        <dbReference type="ARBA" id="ARBA00022801"/>
    </source>
</evidence>
<comment type="subcellular location">
    <subcellularLocation>
        <location evidence="1">Golgi apparatus membrane</location>
        <topology evidence="1">Single-pass type II membrane protein</topology>
    </subcellularLocation>
</comment>
<dbReference type="GO" id="GO:0006487">
    <property type="term" value="P:protein N-linked glycosylation"/>
    <property type="evidence" value="ECO:0007669"/>
    <property type="project" value="TreeGrafter"/>
</dbReference>
<accession>A0A0D2HE83</accession>
<dbReference type="Proteomes" id="UP000053789">
    <property type="component" value="Unassembled WGS sequence"/>
</dbReference>
<keyword evidence="7" id="KW-1185">Reference proteome</keyword>
<dbReference type="GO" id="GO:0004382">
    <property type="term" value="F:GDP phosphatase activity"/>
    <property type="evidence" value="ECO:0007669"/>
    <property type="project" value="UniProtKB-EC"/>
</dbReference>
<dbReference type="OrthoDB" id="6372431at2759"/>
<keyword evidence="3" id="KW-0378">Hydrolase</keyword>
<dbReference type="HOGENOM" id="CLU_1427821_0_0_1"/>
<evidence type="ECO:0000256" key="1">
    <source>
        <dbReference type="ARBA" id="ARBA00004323"/>
    </source>
</evidence>
<proteinExistence type="inferred from homology"/>
<dbReference type="Gene3D" id="3.30.420.40">
    <property type="match status" value="1"/>
</dbReference>
<dbReference type="InterPro" id="IPR000407">
    <property type="entry name" value="GDA1_CD39_NTPase"/>
</dbReference>
<dbReference type="PANTHER" id="PTHR11782">
    <property type="entry name" value="ADENOSINE/GUANOSINE DIPHOSPHATASE"/>
    <property type="match status" value="1"/>
</dbReference>
<evidence type="ECO:0000313" key="6">
    <source>
        <dbReference type="EMBL" id="KIW91593.1"/>
    </source>
</evidence>
<dbReference type="RefSeq" id="XP_016618262.1">
    <property type="nucleotide sequence ID" value="XM_016765293.1"/>
</dbReference>
<dbReference type="GeneID" id="27700488"/>
<comment type="similarity">
    <text evidence="2">Belongs to the GDA1/CD39 NTPase family.</text>
</comment>
<dbReference type="GO" id="GO:0017111">
    <property type="term" value="F:ribonucleoside triphosphate phosphatase activity"/>
    <property type="evidence" value="ECO:0007669"/>
    <property type="project" value="TreeGrafter"/>
</dbReference>
<comment type="function">
    <text evidence="4">After transfer of sugars to endogenous macromolecular acceptors, the enzyme converts nucleoside diphosphates to nucleoside monophosphates which in turn exit the Golgi lumen in a coupled antiporter reaction, allowing entry of additional nucleotide sugar from the cytosol.</text>
</comment>
<dbReference type="EC" id="3.6.1.42" evidence="5"/>
<evidence type="ECO:0000256" key="4">
    <source>
        <dbReference type="ARBA" id="ARBA00037742"/>
    </source>
</evidence>
<organism evidence="6 7">
    <name type="scientific">Cladophialophora bantiana (strain ATCC 10958 / CBS 173.52 / CDC B-1940 / NIH 8579)</name>
    <name type="common">Xylohypha bantiana</name>
    <dbReference type="NCBI Taxonomy" id="1442370"/>
    <lineage>
        <taxon>Eukaryota</taxon>
        <taxon>Fungi</taxon>
        <taxon>Dikarya</taxon>
        <taxon>Ascomycota</taxon>
        <taxon>Pezizomycotina</taxon>
        <taxon>Eurotiomycetes</taxon>
        <taxon>Chaetothyriomycetidae</taxon>
        <taxon>Chaetothyriales</taxon>
        <taxon>Herpotrichiellaceae</taxon>
        <taxon>Cladophialophora</taxon>
    </lineage>
</organism>
<name>A0A0D2HE83_CLAB1</name>
<reference evidence="6" key="1">
    <citation type="submission" date="2015-01" db="EMBL/GenBank/DDBJ databases">
        <title>The Genome Sequence of Cladophialophora bantiana CBS 173.52.</title>
        <authorList>
            <consortium name="The Broad Institute Genomics Platform"/>
            <person name="Cuomo C."/>
            <person name="de Hoog S."/>
            <person name="Gorbushina A."/>
            <person name="Stielow B."/>
            <person name="Teixiera M."/>
            <person name="Abouelleil A."/>
            <person name="Chapman S.B."/>
            <person name="Priest M."/>
            <person name="Young S.K."/>
            <person name="Wortman J."/>
            <person name="Nusbaum C."/>
            <person name="Birren B."/>
        </authorList>
    </citation>
    <scope>NUCLEOTIDE SEQUENCE [LARGE SCALE GENOMIC DNA]</scope>
    <source>
        <strain evidence="6">CBS 173.52</strain>
    </source>
</reference>
<evidence type="ECO:0000256" key="2">
    <source>
        <dbReference type="ARBA" id="ARBA00009283"/>
    </source>
</evidence>